<dbReference type="AlphaFoldDB" id="A0A1C5H7N6"/>
<keyword evidence="6" id="KW-1185">Reference proteome</keyword>
<dbReference type="GO" id="GO:0003677">
    <property type="term" value="F:DNA binding"/>
    <property type="evidence" value="ECO:0007669"/>
    <property type="project" value="UniProtKB-KW"/>
</dbReference>
<organism evidence="5 6">
    <name type="scientific">Micromonospora humi</name>
    <dbReference type="NCBI Taxonomy" id="745366"/>
    <lineage>
        <taxon>Bacteria</taxon>
        <taxon>Bacillati</taxon>
        <taxon>Actinomycetota</taxon>
        <taxon>Actinomycetes</taxon>
        <taxon>Micromonosporales</taxon>
        <taxon>Micromonosporaceae</taxon>
        <taxon>Micromonospora</taxon>
    </lineage>
</organism>
<gene>
    <name evidence="5" type="ORF">GA0070213_102401</name>
</gene>
<dbReference type="InterPro" id="IPR002577">
    <property type="entry name" value="HTH_HxlR"/>
</dbReference>
<sequence length="124" mass="13213">MAHQTVGHGGVGVLGGCPPAAAEPDPSCPIEITLAVLKGRWTPLVFGEFLRGGRSYSELARALPTLSDKVLSERLAQLTSAGVLERRRTPGWPPRVSYELTERGRNLIPVLAALRHWGAAAPPS</sequence>
<evidence type="ECO:0000256" key="3">
    <source>
        <dbReference type="ARBA" id="ARBA00023163"/>
    </source>
</evidence>
<dbReference type="PANTHER" id="PTHR33204">
    <property type="entry name" value="TRANSCRIPTIONAL REGULATOR, MARR FAMILY"/>
    <property type="match status" value="1"/>
</dbReference>
<evidence type="ECO:0000313" key="6">
    <source>
        <dbReference type="Proteomes" id="UP000199360"/>
    </source>
</evidence>
<proteinExistence type="predicted"/>
<dbReference type="EMBL" id="FMDM01000002">
    <property type="protein sequence ID" value="SCG42035.1"/>
    <property type="molecule type" value="Genomic_DNA"/>
</dbReference>
<reference evidence="6" key="1">
    <citation type="submission" date="2016-06" db="EMBL/GenBank/DDBJ databases">
        <authorList>
            <person name="Varghese N."/>
            <person name="Submissions Spin"/>
        </authorList>
    </citation>
    <scope>NUCLEOTIDE SEQUENCE [LARGE SCALE GENOMIC DNA]</scope>
    <source>
        <strain evidence="6">DSM 45647</strain>
    </source>
</reference>
<evidence type="ECO:0000313" key="5">
    <source>
        <dbReference type="EMBL" id="SCG42035.1"/>
    </source>
</evidence>
<protein>
    <submittedName>
        <fullName evidence="5">Transcriptional regulator, HxlR family</fullName>
    </submittedName>
</protein>
<dbReference type="PROSITE" id="PS51118">
    <property type="entry name" value="HTH_HXLR"/>
    <property type="match status" value="1"/>
</dbReference>
<keyword evidence="3" id="KW-0804">Transcription</keyword>
<dbReference type="InterPro" id="IPR036388">
    <property type="entry name" value="WH-like_DNA-bd_sf"/>
</dbReference>
<keyword evidence="1" id="KW-0805">Transcription regulation</keyword>
<dbReference type="Proteomes" id="UP000199360">
    <property type="component" value="Unassembled WGS sequence"/>
</dbReference>
<dbReference type="Pfam" id="PF01638">
    <property type="entry name" value="HxlR"/>
    <property type="match status" value="1"/>
</dbReference>
<keyword evidence="2" id="KW-0238">DNA-binding</keyword>
<dbReference type="CDD" id="cd00090">
    <property type="entry name" value="HTH_ARSR"/>
    <property type="match status" value="1"/>
</dbReference>
<dbReference type="Gene3D" id="1.10.10.10">
    <property type="entry name" value="Winged helix-like DNA-binding domain superfamily/Winged helix DNA-binding domain"/>
    <property type="match status" value="1"/>
</dbReference>
<dbReference type="SUPFAM" id="SSF46785">
    <property type="entry name" value="Winged helix' DNA-binding domain"/>
    <property type="match status" value="1"/>
</dbReference>
<accession>A0A1C5H7N6</accession>
<feature type="domain" description="HTH hxlR-type" evidence="4">
    <location>
        <begin position="28"/>
        <end position="124"/>
    </location>
</feature>
<evidence type="ECO:0000256" key="1">
    <source>
        <dbReference type="ARBA" id="ARBA00023015"/>
    </source>
</evidence>
<dbReference type="OrthoDB" id="3293788at2"/>
<dbReference type="PANTHER" id="PTHR33204:SF18">
    <property type="entry name" value="TRANSCRIPTIONAL REGULATORY PROTEIN"/>
    <property type="match status" value="1"/>
</dbReference>
<dbReference type="InterPro" id="IPR011991">
    <property type="entry name" value="ArsR-like_HTH"/>
</dbReference>
<dbReference type="InterPro" id="IPR036390">
    <property type="entry name" value="WH_DNA-bd_sf"/>
</dbReference>
<dbReference type="STRING" id="745366.GA0070213_102401"/>
<name>A0A1C5H7N6_9ACTN</name>
<evidence type="ECO:0000259" key="4">
    <source>
        <dbReference type="PROSITE" id="PS51118"/>
    </source>
</evidence>
<evidence type="ECO:0000256" key="2">
    <source>
        <dbReference type="ARBA" id="ARBA00023125"/>
    </source>
</evidence>